<dbReference type="GO" id="GO:0016829">
    <property type="term" value="F:lyase activity"/>
    <property type="evidence" value="ECO:0007669"/>
    <property type="project" value="UniProtKB-KW"/>
</dbReference>
<accession>A0A845SG63</accession>
<keyword evidence="2" id="KW-1185">Reference proteome</keyword>
<dbReference type="RefSeq" id="WP_162366769.1">
    <property type="nucleotide sequence ID" value="NZ_WUBS01000010.1"/>
</dbReference>
<dbReference type="InterPro" id="IPR010005">
    <property type="entry name" value="Formate_DH_maturation_HycH"/>
</dbReference>
<dbReference type="Pfam" id="PF07450">
    <property type="entry name" value="HycH"/>
    <property type="match status" value="1"/>
</dbReference>
<name>A0A845SG63_9GAMM</name>
<organism evidence="1 2">
    <name type="scientific">Acerihabitans arboris</name>
    <dbReference type="NCBI Taxonomy" id="2691583"/>
    <lineage>
        <taxon>Bacteria</taxon>
        <taxon>Pseudomonadati</taxon>
        <taxon>Pseudomonadota</taxon>
        <taxon>Gammaproteobacteria</taxon>
        <taxon>Enterobacterales</taxon>
        <taxon>Pectobacteriaceae</taxon>
        <taxon>Acerihabitans</taxon>
    </lineage>
</organism>
<reference evidence="1 2" key="2">
    <citation type="submission" date="2020-02" db="EMBL/GenBank/DDBJ databases">
        <title>The new genus of Enterobacteriales.</title>
        <authorList>
            <person name="Kim I.S."/>
        </authorList>
    </citation>
    <scope>NUCLEOTIDE SEQUENCE [LARGE SCALE GENOMIC DNA]</scope>
    <source>
        <strain evidence="1 2">SAP-6</strain>
    </source>
</reference>
<keyword evidence="1" id="KW-0456">Lyase</keyword>
<reference evidence="1 2" key="1">
    <citation type="submission" date="2019-12" db="EMBL/GenBank/DDBJ databases">
        <authorList>
            <person name="Lee S.D."/>
        </authorList>
    </citation>
    <scope>NUCLEOTIDE SEQUENCE [LARGE SCALE GENOMIC DNA]</scope>
    <source>
        <strain evidence="1 2">SAP-6</strain>
    </source>
</reference>
<dbReference type="AlphaFoldDB" id="A0A845SG63"/>
<gene>
    <name evidence="1" type="primary">hycH</name>
    <name evidence="1" type="ORF">GRH90_15005</name>
</gene>
<evidence type="ECO:0000313" key="2">
    <source>
        <dbReference type="Proteomes" id="UP000461443"/>
    </source>
</evidence>
<dbReference type="Proteomes" id="UP000461443">
    <property type="component" value="Unassembled WGS sequence"/>
</dbReference>
<sequence>MADVYFWSLRQKFLDSDDDMPAQAKQVMYYSLAIGHHVGVIDCLNKEFSCPLEQYQQWIALLPEGEARRKMHGLLTFGEIVIDSTHTDLLANALAPLREHQPEPFSTWSARLIGLLAEITHEPAIYLIVRRVL</sequence>
<dbReference type="NCBIfam" id="NF011664">
    <property type="entry name" value="PRK15084.1"/>
    <property type="match status" value="1"/>
</dbReference>
<comment type="caution">
    <text evidence="1">The sequence shown here is derived from an EMBL/GenBank/DDBJ whole genome shotgun (WGS) entry which is preliminary data.</text>
</comment>
<proteinExistence type="predicted"/>
<evidence type="ECO:0000313" key="1">
    <source>
        <dbReference type="EMBL" id="NDL64053.1"/>
    </source>
</evidence>
<dbReference type="EMBL" id="WUBS01000010">
    <property type="protein sequence ID" value="NDL64053.1"/>
    <property type="molecule type" value="Genomic_DNA"/>
</dbReference>
<protein>
    <submittedName>
        <fullName evidence="1">Formate hydrogenlyase maturation protein HycH</fullName>
    </submittedName>
</protein>